<feature type="domain" description="Bacterial surface antigen (D15)" evidence="3">
    <location>
        <begin position="131"/>
        <end position="272"/>
    </location>
</feature>
<feature type="non-terminal residue" evidence="4">
    <location>
        <position position="1"/>
    </location>
</feature>
<dbReference type="Gene3D" id="2.40.160.50">
    <property type="entry name" value="membrane protein fhac: a member of the omp85/tpsb transporter family"/>
    <property type="match status" value="1"/>
</dbReference>
<organism evidence="4 5">
    <name type="scientific">Eiseniibacteriota bacterium</name>
    <dbReference type="NCBI Taxonomy" id="2212470"/>
    <lineage>
        <taxon>Bacteria</taxon>
        <taxon>Candidatus Eiseniibacteriota</taxon>
    </lineage>
</organism>
<accession>A0A937X5W0</accession>
<dbReference type="AlphaFoldDB" id="A0A937X5W0"/>
<evidence type="ECO:0000256" key="1">
    <source>
        <dbReference type="ARBA" id="ARBA00004370"/>
    </source>
</evidence>
<comment type="caution">
    <text evidence="4">The sequence shown here is derived from an EMBL/GenBank/DDBJ whole genome shotgun (WGS) entry which is preliminary data.</text>
</comment>
<name>A0A937X5W0_UNCEI</name>
<evidence type="ECO:0000259" key="3">
    <source>
        <dbReference type="Pfam" id="PF01103"/>
    </source>
</evidence>
<reference evidence="4" key="1">
    <citation type="submission" date="2019-03" db="EMBL/GenBank/DDBJ databases">
        <title>Lake Tanganyika Metagenome-Assembled Genomes (MAGs).</title>
        <authorList>
            <person name="Tran P."/>
        </authorList>
    </citation>
    <scope>NUCLEOTIDE SEQUENCE</scope>
    <source>
        <strain evidence="4">M_DeepCast_400m_m2_100</strain>
    </source>
</reference>
<keyword evidence="2" id="KW-0472">Membrane</keyword>
<proteinExistence type="predicted"/>
<dbReference type="Proteomes" id="UP000748308">
    <property type="component" value="Unassembled WGS sequence"/>
</dbReference>
<evidence type="ECO:0000256" key="2">
    <source>
        <dbReference type="ARBA" id="ARBA00023136"/>
    </source>
</evidence>
<gene>
    <name evidence="4" type="ORF">FJY75_00115</name>
</gene>
<protein>
    <submittedName>
        <fullName evidence="4">BamA/TamA family outer membrane protein</fullName>
    </submittedName>
</protein>
<sequence>YLNQRRRPFLSFAAYQFMGGYGYSTVPGYPEIYLKRLVRGVGAGVQYPLSRFRRLELSVDAVHETRFRWACDAISGTNIWLCGWEGEEDAYAYLAPEVAFVHDTALFGSTGPLSGRRSRLSAGAFVGERRAHGLEADYRFYWNVRKRYAFALRGVFAGEWGRDRERMAFGGPYSLRGYTQDPLYGTSLAFANLEFRFPFIEGFALAWPLRLGIYGIRGALFCDFGAAWDDPADFRALRSGRGEGSFRLEDVRASCGLRAAVNLGFMILRWDLSRRTDLAGWVGKAAGEVSIGAEF</sequence>
<dbReference type="EMBL" id="VGIY01000001">
    <property type="protein sequence ID" value="MBM3316236.1"/>
    <property type="molecule type" value="Genomic_DNA"/>
</dbReference>
<dbReference type="Pfam" id="PF01103">
    <property type="entry name" value="Omp85"/>
    <property type="match status" value="1"/>
</dbReference>
<evidence type="ECO:0000313" key="4">
    <source>
        <dbReference type="EMBL" id="MBM3316236.1"/>
    </source>
</evidence>
<dbReference type="InterPro" id="IPR000184">
    <property type="entry name" value="Bac_surfAg_D15"/>
</dbReference>
<dbReference type="GO" id="GO:0019867">
    <property type="term" value="C:outer membrane"/>
    <property type="evidence" value="ECO:0007669"/>
    <property type="project" value="InterPro"/>
</dbReference>
<comment type="subcellular location">
    <subcellularLocation>
        <location evidence="1">Membrane</location>
    </subcellularLocation>
</comment>
<evidence type="ECO:0000313" key="5">
    <source>
        <dbReference type="Proteomes" id="UP000748308"/>
    </source>
</evidence>